<dbReference type="EMBL" id="AMBO01000325">
    <property type="protein sequence ID" value="EKD01147.1"/>
    <property type="molecule type" value="Genomic_DNA"/>
</dbReference>
<reference evidence="1 2" key="1">
    <citation type="journal article" date="2012" name="Eukaryot. Cell">
        <title>Genome sequence of the Trichosporon asahii environmental strain CBS 8904.</title>
        <authorList>
            <person name="Yang R.Y."/>
            <person name="Li H.T."/>
            <person name="Zhu H."/>
            <person name="Zhou G.P."/>
            <person name="Wang M."/>
            <person name="Wang L."/>
        </authorList>
    </citation>
    <scope>NUCLEOTIDE SEQUENCE [LARGE SCALE GENOMIC DNA]</scope>
    <source>
        <strain evidence="1 2">CBS 8904</strain>
    </source>
</reference>
<dbReference type="AlphaFoldDB" id="K1VNZ5"/>
<evidence type="ECO:0000313" key="1">
    <source>
        <dbReference type="EMBL" id="EKD01147.1"/>
    </source>
</evidence>
<sequence length="342" mass="37847">MAIALTAPVTPAIHTHLRDGPLSPLPPELLLLVAEQSLSQAELAALVRVNSLWHDACVPALYRQITLASSASPEPAVCPANLHRYARHVRALDVRPPRPECGELPPALRALRLRMHKRGVELGDVSGELPLLVLDRPPLFAGFTFLPELPTARRTAVIIRQPPASTEPHPSELLALPLGHLLLSLGVDARARPNVAVLFDTGAEGYESRASHYKRLYHFLASKGSLSLLDHSSMTPVTVVLPDWVAPDAACLNALRTELRARNASLHADDAEWTDNGLKKLRLVKLSEYLTSEESDHVFAPQERRRWEDELERRYLEADPMHGKPRAAVTPDRIASWLAVYR</sequence>
<dbReference type="HOGENOM" id="CLU_804574_0_0_1"/>
<evidence type="ECO:0000313" key="2">
    <source>
        <dbReference type="Proteomes" id="UP000006757"/>
    </source>
</evidence>
<dbReference type="Proteomes" id="UP000006757">
    <property type="component" value="Unassembled WGS sequence"/>
</dbReference>
<proteinExistence type="predicted"/>
<name>K1VNZ5_TRIAC</name>
<keyword evidence="2" id="KW-1185">Reference proteome</keyword>
<evidence type="ECO:0008006" key="3">
    <source>
        <dbReference type="Google" id="ProtNLM"/>
    </source>
</evidence>
<gene>
    <name evidence="1" type="ORF">A1Q2_04645</name>
</gene>
<organism evidence="1 2">
    <name type="scientific">Trichosporon asahii var. asahii (strain CBS 8904)</name>
    <name type="common">Yeast</name>
    <dbReference type="NCBI Taxonomy" id="1220162"/>
    <lineage>
        <taxon>Eukaryota</taxon>
        <taxon>Fungi</taxon>
        <taxon>Dikarya</taxon>
        <taxon>Basidiomycota</taxon>
        <taxon>Agaricomycotina</taxon>
        <taxon>Tremellomycetes</taxon>
        <taxon>Trichosporonales</taxon>
        <taxon>Trichosporonaceae</taxon>
        <taxon>Trichosporon</taxon>
    </lineage>
</organism>
<comment type="caution">
    <text evidence="1">The sequence shown here is derived from an EMBL/GenBank/DDBJ whole genome shotgun (WGS) entry which is preliminary data.</text>
</comment>
<protein>
    <recommendedName>
        <fullName evidence="3">F-box domain-containing protein</fullName>
    </recommendedName>
</protein>
<dbReference type="InParanoid" id="K1VNZ5"/>
<accession>K1VNZ5</accession>